<feature type="compositionally biased region" description="Basic and acidic residues" evidence="4">
    <location>
        <begin position="81"/>
        <end position="95"/>
    </location>
</feature>
<dbReference type="GO" id="GO:0005737">
    <property type="term" value="C:cytoplasm"/>
    <property type="evidence" value="ECO:0007669"/>
    <property type="project" value="UniProtKB-SubCell"/>
</dbReference>
<dbReference type="PANTHER" id="PTHR13886:SF7">
    <property type="entry name" value="C-JUN-AMINO-TERMINAL KINASE-INTERACTING PROTEIN 4-LIKE ISOFORM X1"/>
    <property type="match status" value="1"/>
</dbReference>
<dbReference type="AlphaFoldDB" id="Q4SN55"/>
<evidence type="ECO:0000256" key="4">
    <source>
        <dbReference type="SAM" id="MobiDB-lite"/>
    </source>
</evidence>
<dbReference type="InterPro" id="IPR039911">
    <property type="entry name" value="JIP3/JIP4"/>
</dbReference>
<dbReference type="GO" id="GO:0005078">
    <property type="term" value="F:MAP-kinase scaffold activity"/>
    <property type="evidence" value="ECO:0007669"/>
    <property type="project" value="InterPro"/>
</dbReference>
<dbReference type="InterPro" id="IPR034743">
    <property type="entry name" value="RH1"/>
</dbReference>
<dbReference type="GO" id="GO:0030159">
    <property type="term" value="F:signaling receptor complex adaptor activity"/>
    <property type="evidence" value="ECO:0007669"/>
    <property type="project" value="TreeGrafter"/>
</dbReference>
<reference evidence="7" key="1">
    <citation type="journal article" date="2004" name="Nature">
        <title>Genome duplication in the teleost fish Tetraodon nigroviridis reveals the early vertebrate proto-karyotype.</title>
        <authorList>
            <person name="Jaillon O."/>
            <person name="Aury J.-M."/>
            <person name="Brunet F."/>
            <person name="Petit J.-L."/>
            <person name="Stange-Thomann N."/>
            <person name="Mauceli E."/>
            <person name="Bouneau L."/>
            <person name="Fischer C."/>
            <person name="Ozouf-Costaz C."/>
            <person name="Bernot A."/>
            <person name="Nicaud S."/>
            <person name="Jaffe D."/>
            <person name="Fisher S."/>
            <person name="Lutfalla G."/>
            <person name="Dossat C."/>
            <person name="Segurens B."/>
            <person name="Dasilva C."/>
            <person name="Salanoubat M."/>
            <person name="Levy M."/>
            <person name="Boudet N."/>
            <person name="Castellano S."/>
            <person name="Anthouard V."/>
            <person name="Jubin C."/>
            <person name="Castelli V."/>
            <person name="Katinka M."/>
            <person name="Vacherie B."/>
            <person name="Biemont C."/>
            <person name="Skalli Z."/>
            <person name="Cattolico L."/>
            <person name="Poulain J."/>
            <person name="De Berardinis V."/>
            <person name="Cruaud C."/>
            <person name="Duprat S."/>
            <person name="Brottier P."/>
            <person name="Coutanceau J.-P."/>
            <person name="Gouzy J."/>
            <person name="Parra G."/>
            <person name="Lardier G."/>
            <person name="Chapple C."/>
            <person name="McKernan K.J."/>
            <person name="McEwan P."/>
            <person name="Bosak S."/>
            <person name="Kellis M."/>
            <person name="Volff J.-N."/>
            <person name="Guigo R."/>
            <person name="Zody M.C."/>
            <person name="Mesirov J."/>
            <person name="Lindblad-Toh K."/>
            <person name="Birren B."/>
            <person name="Nusbaum C."/>
            <person name="Kahn D."/>
            <person name="Robinson-Rechavi M."/>
            <person name="Laudet V."/>
            <person name="Schachter V."/>
            <person name="Quetier F."/>
            <person name="Saurin W."/>
            <person name="Scarpelli C."/>
            <person name="Wincker P."/>
            <person name="Lander E.S."/>
            <person name="Weissenbach J."/>
            <person name="Roest Crollius H."/>
        </authorList>
    </citation>
    <scope>NUCLEOTIDE SEQUENCE [LARGE SCALE GENOMIC DNA]</scope>
</reference>
<keyword evidence="3" id="KW-0175">Coiled coil</keyword>
<feature type="domain" description="RH1" evidence="5">
    <location>
        <begin position="4"/>
        <end position="92"/>
    </location>
</feature>
<dbReference type="Pfam" id="PF09744">
    <property type="entry name" value="RH1"/>
    <property type="match status" value="1"/>
</dbReference>
<feature type="compositionally biased region" description="Basic and acidic residues" evidence="4">
    <location>
        <begin position="182"/>
        <end position="193"/>
    </location>
</feature>
<dbReference type="InterPro" id="IPR034744">
    <property type="entry name" value="RH2"/>
</dbReference>
<dbReference type="PANTHER" id="PTHR13886">
    <property type="entry name" value="JNK/SAPK-ASSOCIATED PROTEIN"/>
    <property type="match status" value="1"/>
</dbReference>
<comment type="subcellular location">
    <subcellularLocation>
        <location evidence="1">Cytoplasm</location>
    </subcellularLocation>
</comment>
<dbReference type="GO" id="GO:0016192">
    <property type="term" value="P:vesicle-mediated transport"/>
    <property type="evidence" value="ECO:0007669"/>
    <property type="project" value="TreeGrafter"/>
</dbReference>
<comment type="caution">
    <text evidence="7">The sequence shown here is derived from an EMBL/GenBank/DDBJ whole genome shotgun (WGS) entry which is preliminary data.</text>
</comment>
<dbReference type="EMBL" id="CAAE01014543">
    <property type="protein sequence ID" value="CAF97927.1"/>
    <property type="molecule type" value="Genomic_DNA"/>
</dbReference>
<dbReference type="GO" id="GO:0008432">
    <property type="term" value="F:JUN kinase binding"/>
    <property type="evidence" value="ECO:0007669"/>
    <property type="project" value="TreeGrafter"/>
</dbReference>
<keyword evidence="2" id="KW-0963">Cytoplasm</keyword>
<dbReference type="GO" id="GO:0019894">
    <property type="term" value="F:kinesin binding"/>
    <property type="evidence" value="ECO:0007669"/>
    <property type="project" value="TreeGrafter"/>
</dbReference>
<dbReference type="Gene3D" id="1.20.5.1000">
    <property type="entry name" value="arf6 gtpase in complex with a specific effector, jip4"/>
    <property type="match status" value="1"/>
</dbReference>
<gene>
    <name evidence="7" type="ORF">GSTENG00015430001</name>
</gene>
<feature type="compositionally biased region" description="Acidic residues" evidence="4">
    <location>
        <begin position="194"/>
        <end position="205"/>
    </location>
</feature>
<dbReference type="Pfam" id="PF16471">
    <property type="entry name" value="JIP_LZII"/>
    <property type="match status" value="1"/>
</dbReference>
<feature type="region of interest" description="Disordered" evidence="4">
    <location>
        <begin position="154"/>
        <end position="227"/>
    </location>
</feature>
<dbReference type="InterPro" id="IPR032486">
    <property type="entry name" value="JIP_LZII"/>
</dbReference>
<feature type="region of interest" description="Disordered" evidence="4">
    <location>
        <begin position="81"/>
        <end position="140"/>
    </location>
</feature>
<evidence type="ECO:0000313" key="7">
    <source>
        <dbReference type="EMBL" id="CAF97927.1"/>
    </source>
</evidence>
<evidence type="ECO:0000256" key="1">
    <source>
        <dbReference type="ARBA" id="ARBA00004496"/>
    </source>
</evidence>
<dbReference type="PROSITE" id="PS51776">
    <property type="entry name" value="RH1"/>
    <property type="match status" value="1"/>
</dbReference>
<feature type="compositionally biased region" description="Acidic residues" evidence="4">
    <location>
        <begin position="213"/>
        <end position="222"/>
    </location>
</feature>
<reference evidence="7" key="2">
    <citation type="submission" date="2004-02" db="EMBL/GenBank/DDBJ databases">
        <authorList>
            <consortium name="Genoscope"/>
            <consortium name="Whitehead Institute Centre for Genome Research"/>
        </authorList>
    </citation>
    <scope>NUCLEOTIDE SEQUENCE</scope>
</reference>
<proteinExistence type="predicted"/>
<protein>
    <submittedName>
        <fullName evidence="7">(spotted green pufferfish) hypothetical protein</fullName>
    </submittedName>
</protein>
<name>Q4SN55_TETNG</name>
<evidence type="ECO:0000259" key="6">
    <source>
        <dbReference type="PROSITE" id="PS51777"/>
    </source>
</evidence>
<sequence length="385" mass="43868">MEYSEKVLAGTGEVEMDLNIVSEEAGELYTELQAVIQTHGEGAVESVVPIFVWVLEGLASYKTQLRDKKVEVERERAEREHLLERTPIRPKHTELSSDQVLPEPRAHIIKRPHSNSLPPGFGNLSANGEKRNEHADPTSNHFINEIISSTPELGHFEGYMDSSTPVSRANTKDSARGQLDPSLKDEIGEVGKEEGEEEHKDDEEQAGEKRDDEDGEEDADVELEQRNTDSVFSELLELSHDYVESVDQGASVRGSTDQFEQILAQYEELKTTFELVDTARKALIWRVVELTDDRFTLQLEVSSLQETVLRLEGRIKEKEEETRRQNWTLTGPRILMMRLPIQSSAATSAGYFSRSEMARVVMEKNQYKQRLFELQEALRHSEMLR</sequence>
<feature type="domain" description="RH2" evidence="6">
    <location>
        <begin position="349"/>
        <end position="385"/>
    </location>
</feature>
<dbReference type="OrthoDB" id="8941863at2759"/>
<evidence type="ECO:0000256" key="2">
    <source>
        <dbReference type="ARBA" id="ARBA00022490"/>
    </source>
</evidence>
<organism evidence="7">
    <name type="scientific">Tetraodon nigroviridis</name>
    <name type="common">Spotted green pufferfish</name>
    <name type="synonym">Chelonodon nigroviridis</name>
    <dbReference type="NCBI Taxonomy" id="99883"/>
    <lineage>
        <taxon>Eukaryota</taxon>
        <taxon>Metazoa</taxon>
        <taxon>Chordata</taxon>
        <taxon>Craniata</taxon>
        <taxon>Vertebrata</taxon>
        <taxon>Euteleostomi</taxon>
        <taxon>Actinopterygii</taxon>
        <taxon>Neopterygii</taxon>
        <taxon>Teleostei</taxon>
        <taxon>Neoteleostei</taxon>
        <taxon>Acanthomorphata</taxon>
        <taxon>Eupercaria</taxon>
        <taxon>Tetraodontiformes</taxon>
        <taxon>Tetradontoidea</taxon>
        <taxon>Tetraodontidae</taxon>
        <taxon>Tetraodon</taxon>
    </lineage>
</organism>
<evidence type="ECO:0000259" key="5">
    <source>
        <dbReference type="PROSITE" id="PS51776"/>
    </source>
</evidence>
<dbReference type="PROSITE" id="PS51777">
    <property type="entry name" value="RH2"/>
    <property type="match status" value="1"/>
</dbReference>
<accession>Q4SN55</accession>
<evidence type="ECO:0000256" key="3">
    <source>
        <dbReference type="ARBA" id="ARBA00023054"/>
    </source>
</evidence>
<dbReference type="KEGG" id="tng:GSTEN00015430G001"/>